<dbReference type="SMART" id="SM00460">
    <property type="entry name" value="TGc"/>
    <property type="match status" value="1"/>
</dbReference>
<dbReference type="RefSeq" id="WP_143124418.1">
    <property type="nucleotide sequence ID" value="NZ_VJMG01000016.1"/>
</dbReference>
<evidence type="ECO:0000259" key="1">
    <source>
        <dbReference type="SMART" id="SM00460"/>
    </source>
</evidence>
<protein>
    <submittedName>
        <fullName evidence="2">Transglutaminase family protein</fullName>
    </submittedName>
</protein>
<reference evidence="2 3" key="1">
    <citation type="submission" date="2019-07" db="EMBL/GenBank/DDBJ databases">
        <title>Ln-dependent methylotrophs.</title>
        <authorList>
            <person name="Tani A."/>
        </authorList>
    </citation>
    <scope>NUCLEOTIDE SEQUENCE [LARGE SCALE GENOMIC DNA]</scope>
    <source>
        <strain evidence="2 3">SM12</strain>
    </source>
</reference>
<dbReference type="EMBL" id="VJMG01000016">
    <property type="protein sequence ID" value="TRL40025.1"/>
    <property type="molecule type" value="Genomic_DNA"/>
</dbReference>
<dbReference type="PANTHER" id="PTHR33490:SF6">
    <property type="entry name" value="SLL1049 PROTEIN"/>
    <property type="match status" value="1"/>
</dbReference>
<evidence type="ECO:0000313" key="2">
    <source>
        <dbReference type="EMBL" id="TRL40025.1"/>
    </source>
</evidence>
<feature type="domain" description="Transglutaminase-like" evidence="1">
    <location>
        <begin position="157"/>
        <end position="221"/>
    </location>
</feature>
<name>A0A549TDB2_9HYPH</name>
<dbReference type="InterPro" id="IPR002931">
    <property type="entry name" value="Transglutaminase-like"/>
</dbReference>
<comment type="caution">
    <text evidence="2">The sequence shown here is derived from an EMBL/GenBank/DDBJ whole genome shotgun (WGS) entry which is preliminary data.</text>
</comment>
<dbReference type="Gene3D" id="3.10.620.30">
    <property type="match status" value="1"/>
</dbReference>
<dbReference type="InterPro" id="IPR038765">
    <property type="entry name" value="Papain-like_cys_pep_sf"/>
</dbReference>
<dbReference type="AlphaFoldDB" id="A0A549TDB2"/>
<proteinExistence type="predicted"/>
<organism evidence="2 3">
    <name type="scientific">Rhizobium straminoryzae</name>
    <dbReference type="NCBI Taxonomy" id="1387186"/>
    <lineage>
        <taxon>Bacteria</taxon>
        <taxon>Pseudomonadati</taxon>
        <taxon>Pseudomonadota</taxon>
        <taxon>Alphaproteobacteria</taxon>
        <taxon>Hyphomicrobiales</taxon>
        <taxon>Rhizobiaceae</taxon>
        <taxon>Rhizobium/Agrobacterium group</taxon>
        <taxon>Rhizobium</taxon>
    </lineage>
</organism>
<gene>
    <name evidence="2" type="ORF">FNA46_07070</name>
</gene>
<accession>A0A549TDB2</accession>
<dbReference type="Pfam" id="PF01841">
    <property type="entry name" value="Transglut_core"/>
    <property type="match status" value="1"/>
</dbReference>
<sequence length="282" mass="30610">MHLKITHTTEYLYDEPVAYALQRLRLTPLPGLGQTVLNWAVAVDGAKVEAGYRDQFDNWVELVSVEGGEHLIRVTARGEVETVDRTGIVGPHTGFVPLWLYLRETPRTRPGKLVRDLARSVKGDSELAQMHALMEAIHETVAYQPGSTDSETTAEQALEAKSGVCQDHAHIFIAAARQLHLPARYVSGYLLMDGQIEQVATHAWAEAHIPGLGWVGFDAANKICPDERYVRVATGLCYRDAAPVSGMRIGSAGENLKVSLTVAAAGAQSQSQGESGQSQTQA</sequence>
<dbReference type="InterPro" id="IPR013589">
    <property type="entry name" value="Bac_transglu_N"/>
</dbReference>
<dbReference type="PANTHER" id="PTHR33490">
    <property type="entry name" value="BLR5614 PROTEIN-RELATED"/>
    <property type="match status" value="1"/>
</dbReference>
<evidence type="ECO:0000313" key="3">
    <source>
        <dbReference type="Proteomes" id="UP000316801"/>
    </source>
</evidence>
<dbReference type="Proteomes" id="UP000316801">
    <property type="component" value="Unassembled WGS sequence"/>
</dbReference>
<keyword evidence="3" id="KW-1185">Reference proteome</keyword>
<dbReference type="SUPFAM" id="SSF54001">
    <property type="entry name" value="Cysteine proteinases"/>
    <property type="match status" value="1"/>
</dbReference>
<dbReference type="Pfam" id="PF08379">
    <property type="entry name" value="Bact_transglu_N"/>
    <property type="match status" value="1"/>
</dbReference>